<dbReference type="AlphaFoldDB" id="A0A8S0VF81"/>
<dbReference type="CDD" id="cd23116">
    <property type="entry name" value="RING-H2_AIRP1-like"/>
    <property type="match status" value="1"/>
</dbReference>
<dbReference type="Gene3D" id="3.30.40.10">
    <property type="entry name" value="Zinc/RING finger domain, C3HC4 (zinc finger)"/>
    <property type="match status" value="1"/>
</dbReference>
<gene>
    <name evidence="11" type="ORF">OLEA9_A072793</name>
</gene>
<dbReference type="PANTHER" id="PTHR46463">
    <property type="entry name" value="ZINC FINGER, RING/FYVE/PHD-TYPE"/>
    <property type="match status" value="1"/>
</dbReference>
<evidence type="ECO:0000313" key="12">
    <source>
        <dbReference type="Proteomes" id="UP000594638"/>
    </source>
</evidence>
<accession>A0A8S0VF81</accession>
<dbReference type="GO" id="GO:0008270">
    <property type="term" value="F:zinc ion binding"/>
    <property type="evidence" value="ECO:0007669"/>
    <property type="project" value="UniProtKB-KW"/>
</dbReference>
<dbReference type="Gramene" id="OE9A072793T8">
    <property type="protein sequence ID" value="OE9A072793C8"/>
    <property type="gene ID" value="OE9A072793"/>
</dbReference>
<evidence type="ECO:0000256" key="3">
    <source>
        <dbReference type="ARBA" id="ARBA00022679"/>
    </source>
</evidence>
<keyword evidence="6" id="KW-0833">Ubl conjugation pathway</keyword>
<evidence type="ECO:0000256" key="7">
    <source>
        <dbReference type="ARBA" id="ARBA00022833"/>
    </source>
</evidence>
<evidence type="ECO:0000256" key="9">
    <source>
        <dbReference type="SAM" id="MobiDB-lite"/>
    </source>
</evidence>
<keyword evidence="3" id="KW-0808">Transferase</keyword>
<sequence length="266" mass="30471">MGGVCCCLRDECENLTNPNSSLCRNCICLRCFVHNFLAVYTSLFRREEEHGIASSTQGTASLNLASSLDNSLDDMYFSPPRPLPYDADPRYFGLQRDGLVSRREKGSSHSHEETEPLRRSEVDEESISLKNTKKWNEEGSKEYNSKYSLKLSTAKPKTGFDHVYTSSEDEDVCPTCLEEYTTENPKIMTKCSHHFHLGCIYEWMERSDNCPVCGKVCLTFLCTSFFLTLNAFICMLDFGNVEFIYIPHTFSRKRCLFNPIPLFFPP</sequence>
<dbReference type="PANTHER" id="PTHR46463:SF69">
    <property type="entry name" value="TRANSCRIPTION FACTOR C2H2 FAMILY-RELATED"/>
    <property type="match status" value="1"/>
</dbReference>
<evidence type="ECO:0000256" key="8">
    <source>
        <dbReference type="PROSITE-ProRule" id="PRU00175"/>
    </source>
</evidence>
<evidence type="ECO:0000313" key="11">
    <source>
        <dbReference type="EMBL" id="CAA3030961.1"/>
    </source>
</evidence>
<dbReference type="GO" id="GO:0016874">
    <property type="term" value="F:ligase activity"/>
    <property type="evidence" value="ECO:0007669"/>
    <property type="project" value="UniProtKB-KW"/>
</dbReference>
<dbReference type="PROSITE" id="PS50089">
    <property type="entry name" value="ZF_RING_2"/>
    <property type="match status" value="1"/>
</dbReference>
<evidence type="ECO:0000259" key="10">
    <source>
        <dbReference type="PROSITE" id="PS50089"/>
    </source>
</evidence>
<dbReference type="EC" id="2.3.2.27" evidence="2"/>
<dbReference type="InterPro" id="IPR001841">
    <property type="entry name" value="Znf_RING"/>
</dbReference>
<reference evidence="11 12" key="1">
    <citation type="submission" date="2019-12" db="EMBL/GenBank/DDBJ databases">
        <authorList>
            <person name="Alioto T."/>
            <person name="Alioto T."/>
            <person name="Gomez Garrido J."/>
        </authorList>
    </citation>
    <scope>NUCLEOTIDE SEQUENCE [LARGE SCALE GENOMIC DNA]</scope>
</reference>
<comment type="caution">
    <text evidence="11">The sequence shown here is derived from an EMBL/GenBank/DDBJ whole genome shotgun (WGS) entry which is preliminary data.</text>
</comment>
<dbReference type="Proteomes" id="UP000594638">
    <property type="component" value="Unassembled WGS sequence"/>
</dbReference>
<keyword evidence="11" id="KW-0436">Ligase</keyword>
<dbReference type="Pfam" id="PF13639">
    <property type="entry name" value="zf-RING_2"/>
    <property type="match status" value="1"/>
</dbReference>
<keyword evidence="12" id="KW-1185">Reference proteome</keyword>
<evidence type="ECO:0000256" key="2">
    <source>
        <dbReference type="ARBA" id="ARBA00012483"/>
    </source>
</evidence>
<keyword evidence="4" id="KW-0479">Metal-binding</keyword>
<name>A0A8S0VF81_OLEEU</name>
<feature type="region of interest" description="Disordered" evidence="9">
    <location>
        <begin position="102"/>
        <end position="125"/>
    </location>
</feature>
<protein>
    <recommendedName>
        <fullName evidence="2">RING-type E3 ubiquitin transferase</fullName>
        <ecNumber evidence="2">2.3.2.27</ecNumber>
    </recommendedName>
</protein>
<dbReference type="SMART" id="SM00184">
    <property type="entry name" value="RING"/>
    <property type="match status" value="1"/>
</dbReference>
<dbReference type="InterPro" id="IPR013083">
    <property type="entry name" value="Znf_RING/FYVE/PHD"/>
</dbReference>
<dbReference type="SUPFAM" id="SSF57850">
    <property type="entry name" value="RING/U-box"/>
    <property type="match status" value="1"/>
</dbReference>
<dbReference type="OrthoDB" id="8062037at2759"/>
<dbReference type="GO" id="GO:0061630">
    <property type="term" value="F:ubiquitin protein ligase activity"/>
    <property type="evidence" value="ECO:0007669"/>
    <property type="project" value="UniProtKB-EC"/>
</dbReference>
<feature type="compositionally biased region" description="Basic and acidic residues" evidence="9">
    <location>
        <begin position="102"/>
        <end position="121"/>
    </location>
</feature>
<keyword evidence="5 8" id="KW-0863">Zinc-finger</keyword>
<feature type="domain" description="RING-type" evidence="10">
    <location>
        <begin position="173"/>
        <end position="213"/>
    </location>
</feature>
<proteinExistence type="predicted"/>
<evidence type="ECO:0000256" key="1">
    <source>
        <dbReference type="ARBA" id="ARBA00000900"/>
    </source>
</evidence>
<keyword evidence="7" id="KW-0862">Zinc</keyword>
<dbReference type="EMBL" id="CACTIH010009407">
    <property type="protein sequence ID" value="CAA3030961.1"/>
    <property type="molecule type" value="Genomic_DNA"/>
</dbReference>
<evidence type="ECO:0000256" key="5">
    <source>
        <dbReference type="ARBA" id="ARBA00022771"/>
    </source>
</evidence>
<organism evidence="11 12">
    <name type="scientific">Olea europaea subsp. europaea</name>
    <dbReference type="NCBI Taxonomy" id="158383"/>
    <lineage>
        <taxon>Eukaryota</taxon>
        <taxon>Viridiplantae</taxon>
        <taxon>Streptophyta</taxon>
        <taxon>Embryophyta</taxon>
        <taxon>Tracheophyta</taxon>
        <taxon>Spermatophyta</taxon>
        <taxon>Magnoliopsida</taxon>
        <taxon>eudicotyledons</taxon>
        <taxon>Gunneridae</taxon>
        <taxon>Pentapetalae</taxon>
        <taxon>asterids</taxon>
        <taxon>lamiids</taxon>
        <taxon>Lamiales</taxon>
        <taxon>Oleaceae</taxon>
        <taxon>Oleeae</taxon>
        <taxon>Olea</taxon>
    </lineage>
</organism>
<dbReference type="Gramene" id="OE9A072793T7">
    <property type="protein sequence ID" value="OE9A072793C7"/>
    <property type="gene ID" value="OE9A072793"/>
</dbReference>
<evidence type="ECO:0000256" key="4">
    <source>
        <dbReference type="ARBA" id="ARBA00022723"/>
    </source>
</evidence>
<comment type="catalytic activity">
    <reaction evidence="1">
        <text>S-ubiquitinyl-[E2 ubiquitin-conjugating enzyme]-L-cysteine + [acceptor protein]-L-lysine = [E2 ubiquitin-conjugating enzyme]-L-cysteine + N(6)-ubiquitinyl-[acceptor protein]-L-lysine.</text>
        <dbReference type="EC" id="2.3.2.27"/>
    </reaction>
</comment>
<evidence type="ECO:0000256" key="6">
    <source>
        <dbReference type="ARBA" id="ARBA00022786"/>
    </source>
</evidence>